<feature type="compositionally biased region" description="Basic and acidic residues" evidence="1">
    <location>
        <begin position="1"/>
        <end position="10"/>
    </location>
</feature>
<feature type="region of interest" description="Disordered" evidence="1">
    <location>
        <begin position="1"/>
        <end position="25"/>
    </location>
</feature>
<sequence length="60" mass="6869">MSITSERERVVAPPIQSGDDDNTPDTTVFRSVPQHWTLTPQQPCAERFSVLIKHSWCRLC</sequence>
<dbReference type="AlphaFoldDB" id="A0A6Y1SF29"/>
<reference evidence="2" key="1">
    <citation type="journal article" date="2018" name="Genome Biol.">
        <title>SKESA: strategic k-mer extension for scrupulous assemblies.</title>
        <authorList>
            <person name="Souvorov A."/>
            <person name="Agarwala R."/>
            <person name="Lipman D.J."/>
        </authorList>
    </citation>
    <scope>NUCLEOTIDE SEQUENCE</scope>
    <source>
        <strain evidence="2">Salmonella enterica</strain>
    </source>
</reference>
<name>A0A6Y1SF29_SALEN</name>
<gene>
    <name evidence="3" type="ORF">GBX02_02080</name>
    <name evidence="2" type="ORF">GBY16_02080</name>
</gene>
<protein>
    <submittedName>
        <fullName evidence="2">Uncharacterized protein</fullName>
    </submittedName>
</protein>
<evidence type="ECO:0000313" key="2">
    <source>
        <dbReference type="EMBL" id="HAB3998389.1"/>
    </source>
</evidence>
<organism evidence="2">
    <name type="scientific">Salmonella enteritidis</name>
    <dbReference type="NCBI Taxonomy" id="149539"/>
    <lineage>
        <taxon>Bacteria</taxon>
        <taxon>Pseudomonadati</taxon>
        <taxon>Pseudomonadota</taxon>
        <taxon>Gammaproteobacteria</taxon>
        <taxon>Enterobacterales</taxon>
        <taxon>Enterobacteriaceae</taxon>
        <taxon>Salmonella</taxon>
    </lineage>
</organism>
<dbReference type="EMBL" id="DAAGRF010000001">
    <property type="protein sequence ID" value="HAB4221720.1"/>
    <property type="molecule type" value="Genomic_DNA"/>
</dbReference>
<comment type="caution">
    <text evidence="2">The sequence shown here is derived from an EMBL/GenBank/DDBJ whole genome shotgun (WGS) entry which is preliminary data.</text>
</comment>
<evidence type="ECO:0000256" key="1">
    <source>
        <dbReference type="SAM" id="MobiDB-lite"/>
    </source>
</evidence>
<proteinExistence type="predicted"/>
<dbReference type="EMBL" id="DAAGPH010000001">
    <property type="protein sequence ID" value="HAB3998389.1"/>
    <property type="molecule type" value="Genomic_DNA"/>
</dbReference>
<reference evidence="2" key="2">
    <citation type="submission" date="2019-10" db="EMBL/GenBank/DDBJ databases">
        <authorList>
            <consortium name="NCBI Pathogen Detection Project"/>
        </authorList>
    </citation>
    <scope>NUCLEOTIDE SEQUENCE</scope>
    <source>
        <strain evidence="2">Salmonella enterica</strain>
    </source>
</reference>
<evidence type="ECO:0000313" key="3">
    <source>
        <dbReference type="EMBL" id="HAB4221720.1"/>
    </source>
</evidence>
<accession>A0A6Y1SF29</accession>